<evidence type="ECO:0008006" key="3">
    <source>
        <dbReference type="Google" id="ProtNLM"/>
    </source>
</evidence>
<dbReference type="RefSeq" id="WP_172434142.1">
    <property type="nucleotide sequence ID" value="NZ_AP022642.1"/>
</dbReference>
<dbReference type="GeneID" id="57398864"/>
<dbReference type="GO" id="GO:0016706">
    <property type="term" value="F:2-oxoglutarate-dependent dioxygenase activity"/>
    <property type="evidence" value="ECO:0007669"/>
    <property type="project" value="UniProtKB-ARBA"/>
</dbReference>
<gene>
    <name evidence="1" type="ORF">PtoMrB4_36460</name>
</gene>
<dbReference type="Gene3D" id="2.60.120.620">
    <property type="entry name" value="q2cbj1_9rhob like domain"/>
    <property type="match status" value="1"/>
</dbReference>
<dbReference type="KEGG" id="poj:PtoMrB4_36460"/>
<protein>
    <recommendedName>
        <fullName evidence="3">Phytanoyl-CoA dioxygenase (PhyH)</fullName>
    </recommendedName>
</protein>
<dbReference type="Proteomes" id="UP000501237">
    <property type="component" value="Chromosome"/>
</dbReference>
<dbReference type="InterPro" id="IPR008775">
    <property type="entry name" value="Phytyl_CoA_dOase-like"/>
</dbReference>
<reference evidence="1 2" key="1">
    <citation type="journal article" date="2020" name="Microbiol. Resour. Announc.">
        <title>Complete genome sequence of Pseudomonas otitidis strain MrB4, isolated from Lake Biwa in Japan.</title>
        <authorList>
            <person name="Miyazaki K."/>
            <person name="Hase E."/>
            <person name="Maruya T."/>
        </authorList>
    </citation>
    <scope>NUCLEOTIDE SEQUENCE [LARGE SCALE GENOMIC DNA]</scope>
    <source>
        <strain evidence="1 2">MrB4</strain>
    </source>
</reference>
<evidence type="ECO:0000313" key="1">
    <source>
        <dbReference type="EMBL" id="BCA29669.1"/>
    </source>
</evidence>
<dbReference type="EMBL" id="AP022642">
    <property type="protein sequence ID" value="BCA29669.1"/>
    <property type="molecule type" value="Genomic_DNA"/>
</dbReference>
<proteinExistence type="predicted"/>
<dbReference type="Pfam" id="PF05721">
    <property type="entry name" value="PhyH"/>
    <property type="match status" value="1"/>
</dbReference>
<accession>A0A679GQ82</accession>
<dbReference type="AlphaFoldDB" id="A0A679GQ82"/>
<name>A0A679GQ82_9GAMM</name>
<sequence length="256" mass="29551">MSEYEAFVKALRQSYQDNGFALVKQLLAPETTRHLREELVKAFASETRYPGDIYDNPSLGSIRIDVFNRYPAVWKAIFDSEFLTVLQMLLGEDFVLLPESALHHRGYGTWHKDTDSQQKAGHRFHWEPDCDIVQIAFYLQANTPEYGGGLEVIPGSHRVDMRWYEESQKGYRVPSEAGDLVIFNTRLDHKACWPTGPVPVEHEKYAVFFMASRNNAHARQYIDFIRGRSGYLFMDGFSFPEPVQRLTQPRGIQLLV</sequence>
<organism evidence="1 2">
    <name type="scientific">Metapseudomonas otitidis</name>
    <dbReference type="NCBI Taxonomy" id="319939"/>
    <lineage>
        <taxon>Bacteria</taxon>
        <taxon>Pseudomonadati</taxon>
        <taxon>Pseudomonadota</taxon>
        <taxon>Gammaproteobacteria</taxon>
        <taxon>Pseudomonadales</taxon>
        <taxon>Pseudomonadaceae</taxon>
        <taxon>Metapseudomonas</taxon>
    </lineage>
</organism>
<evidence type="ECO:0000313" key="2">
    <source>
        <dbReference type="Proteomes" id="UP000501237"/>
    </source>
</evidence>
<dbReference type="SUPFAM" id="SSF51197">
    <property type="entry name" value="Clavaminate synthase-like"/>
    <property type="match status" value="1"/>
</dbReference>